<reference evidence="3" key="1">
    <citation type="journal article" date="2009" name="Environ. Microbiol.">
        <title>Contribution of mobile genetic elements to Desulfovibrio vulgaris genome plasticity.</title>
        <authorList>
            <person name="Walker C.B."/>
            <person name="Stolyar S."/>
            <person name="Chivian D."/>
            <person name="Pinel N."/>
            <person name="Gabster J.A."/>
            <person name="Dehal P.S."/>
            <person name="He Z."/>
            <person name="Yang Z.K."/>
            <person name="Yen H.C."/>
            <person name="Zhou J."/>
            <person name="Wall J.D."/>
            <person name="Hazen T.C."/>
            <person name="Arkin A.P."/>
            <person name="Stahl D.A."/>
        </authorList>
    </citation>
    <scope>NUCLEOTIDE SEQUENCE [LARGE SCALE GENOMIC DNA]</scope>
    <source>
        <strain evidence="3">DP4</strain>
    </source>
</reference>
<gene>
    <name evidence="2" type="ordered locus">Dvul_0622</name>
</gene>
<dbReference type="RefSeq" id="WP_010939899.1">
    <property type="nucleotide sequence ID" value="NC_008751.1"/>
</dbReference>
<dbReference type="KEGG" id="dvl:Dvul_0622"/>
<evidence type="ECO:0000313" key="3">
    <source>
        <dbReference type="Proteomes" id="UP000009173"/>
    </source>
</evidence>
<dbReference type="EMBL" id="CP000527">
    <property type="protein sequence ID" value="ABM27645.1"/>
    <property type="molecule type" value="Genomic_DNA"/>
</dbReference>
<organism evidence="2 3">
    <name type="scientific">Nitratidesulfovibrio vulgaris (strain DP4)</name>
    <name type="common">Desulfovibrio vulgaris</name>
    <dbReference type="NCBI Taxonomy" id="391774"/>
    <lineage>
        <taxon>Bacteria</taxon>
        <taxon>Pseudomonadati</taxon>
        <taxon>Thermodesulfobacteriota</taxon>
        <taxon>Desulfovibrionia</taxon>
        <taxon>Desulfovibrionales</taxon>
        <taxon>Desulfovibrionaceae</taxon>
        <taxon>Nitratidesulfovibrio</taxon>
    </lineage>
</organism>
<dbReference type="Proteomes" id="UP000009173">
    <property type="component" value="Chromosome"/>
</dbReference>
<name>A0A0H3A5A2_NITV4</name>
<proteinExistence type="predicted"/>
<dbReference type="AlphaFoldDB" id="A0A0H3A5A2"/>
<feature type="compositionally biased region" description="Low complexity" evidence="1">
    <location>
        <begin position="170"/>
        <end position="191"/>
    </location>
</feature>
<feature type="compositionally biased region" description="Pro residues" evidence="1">
    <location>
        <begin position="192"/>
        <end position="201"/>
    </location>
</feature>
<evidence type="ECO:0000313" key="2">
    <source>
        <dbReference type="EMBL" id="ABM27645.1"/>
    </source>
</evidence>
<keyword evidence="2" id="KW-0449">Lipoprotein</keyword>
<accession>A0A0H3A5A2</accession>
<feature type="region of interest" description="Disordered" evidence="1">
    <location>
        <begin position="160"/>
        <end position="230"/>
    </location>
</feature>
<protein>
    <submittedName>
        <fullName evidence="2">Lipoprotein, putative</fullName>
    </submittedName>
</protein>
<evidence type="ECO:0000256" key="1">
    <source>
        <dbReference type="SAM" id="MobiDB-lite"/>
    </source>
</evidence>
<dbReference type="HOGENOM" id="CLU_786933_0_0_7"/>
<sequence length="291" mass="30687" precursor="true">MQAASIRFHVHIVLVALMLTAWGCAPRVKADVLAVSAPGYTVSGQTCIVLPGPGMAGIPPSLFAEASGRVRAALAGKGFRPVENENEAEMAVRVSWATHGPYETREPLRPTPSLSSPFGWARQMSGAYGRAGYGGFGVGYGEGWTIKNVYQHELVLEARRRSQTKPDIPPTATDTPASPEATSQSPDYTRPPYAPPLPVPNLTPASRGRTPVTPLPPAGSASGTVSGTDEAGLAPFGGEVLWRVVVSSDSQRSAIDPILPHLISAAARWMGISTSTRVTIDEELNVTPRGD</sequence>